<sequence length="112" mass="11806">MILKRQIAWASVVLCLFVGAVLSLLPNSASAYVGHDRSVSVGATYLEDPTHADEGHPGHCHGGTFCSGLAVMVVPPVPPTLTERATRVSVSLNPLSDLPVAELDPPPPRILF</sequence>
<keyword evidence="3" id="KW-1185">Reference proteome</keyword>
<evidence type="ECO:0000313" key="2">
    <source>
        <dbReference type="EMBL" id="GAA6198668.1"/>
    </source>
</evidence>
<proteinExistence type="predicted"/>
<evidence type="ECO:0008006" key="4">
    <source>
        <dbReference type="Google" id="ProtNLM"/>
    </source>
</evidence>
<gene>
    <name evidence="2" type="ORF">NBRC116598_41130</name>
</gene>
<keyword evidence="1" id="KW-0732">Signal</keyword>
<dbReference type="EMBL" id="BAABWU010000027">
    <property type="protein sequence ID" value="GAA6198668.1"/>
    <property type="molecule type" value="Genomic_DNA"/>
</dbReference>
<accession>A0ABQ0AS35</accession>
<protein>
    <recommendedName>
        <fullName evidence="4">DUF2946 family protein</fullName>
    </recommendedName>
</protein>
<feature type="chain" id="PRO_5045241306" description="DUF2946 family protein" evidence="1">
    <location>
        <begin position="32"/>
        <end position="112"/>
    </location>
</feature>
<name>A0ABQ0AS35_9RHOB</name>
<organism evidence="2 3">
    <name type="scientific">Pseudophaeobacter arcticus</name>
    <dbReference type="NCBI Taxonomy" id="385492"/>
    <lineage>
        <taxon>Bacteria</taxon>
        <taxon>Pseudomonadati</taxon>
        <taxon>Pseudomonadota</taxon>
        <taxon>Alphaproteobacteria</taxon>
        <taxon>Rhodobacterales</taxon>
        <taxon>Paracoccaceae</taxon>
        <taxon>Pseudophaeobacter</taxon>
    </lineage>
</organism>
<dbReference type="Proteomes" id="UP001441944">
    <property type="component" value="Unassembled WGS sequence"/>
</dbReference>
<evidence type="ECO:0000313" key="3">
    <source>
        <dbReference type="Proteomes" id="UP001441944"/>
    </source>
</evidence>
<evidence type="ECO:0000256" key="1">
    <source>
        <dbReference type="SAM" id="SignalP"/>
    </source>
</evidence>
<comment type="caution">
    <text evidence="2">The sequence shown here is derived from an EMBL/GenBank/DDBJ whole genome shotgun (WGS) entry which is preliminary data.</text>
</comment>
<feature type="signal peptide" evidence="1">
    <location>
        <begin position="1"/>
        <end position="31"/>
    </location>
</feature>
<reference evidence="2 3" key="1">
    <citation type="submission" date="2024-04" db="EMBL/GenBank/DDBJ databases">
        <title>Draft genome sequence of Pseudophaeobacter arcticus NBRC 116598.</title>
        <authorList>
            <person name="Miyakawa T."/>
            <person name="Kusuya Y."/>
            <person name="Miura T."/>
        </authorList>
    </citation>
    <scope>NUCLEOTIDE SEQUENCE [LARGE SCALE GENOMIC DNA]</scope>
    <source>
        <strain evidence="2 3">SU-CL00105</strain>
    </source>
</reference>